<reference evidence="1 2" key="1">
    <citation type="submission" date="2019-12" db="EMBL/GenBank/DDBJ databases">
        <title>Nocardia sp. nov. ET3-3 isolated from soil.</title>
        <authorList>
            <person name="Kanchanasin P."/>
            <person name="Tanasupawat S."/>
            <person name="Yuki M."/>
            <person name="Kudo T."/>
        </authorList>
    </citation>
    <scope>NUCLEOTIDE SEQUENCE [LARGE SCALE GENOMIC DNA]</scope>
    <source>
        <strain evidence="1 2">ET3-3</strain>
    </source>
</reference>
<dbReference type="PANTHER" id="PTHR34613:SF1">
    <property type="entry name" value="SLL6017 PROTEIN"/>
    <property type="match status" value="1"/>
</dbReference>
<keyword evidence="2" id="KW-1185">Reference proteome</keyword>
<dbReference type="Proteomes" id="UP000466794">
    <property type="component" value="Unassembled WGS sequence"/>
</dbReference>
<evidence type="ECO:0008006" key="3">
    <source>
        <dbReference type="Google" id="ProtNLM"/>
    </source>
</evidence>
<protein>
    <recommendedName>
        <fullName evidence="3">Transposase (putative) YhgA-like domain-containing protein</fullName>
    </recommendedName>
</protein>
<sequence>MPSQLHEQLLELFENEPELAASLSASLGVKLPDYEHAETASADLTDTKPTEYRADRVVILSTGTRKVAAIVVEVQLRPDPAKQWSWPVYKATLRARLRCPVVLLVLVIDGVTAAWASEPIDLGFGLSSVQPLVLGPSQVPVVTDPETAVRLPELAVLSAIAHQDRSDRTRIFDALLTWHDSAIGSRDSALSERARIYVDFVHGKLNDAAKSSLEALMTTAPHREYTSELFRNLVAQGREEGRERGLEEGLVHGLMAVLGVRRFEITPEIRERIESCGDADTLDQWLRRATTAETITDVFS</sequence>
<evidence type="ECO:0000313" key="1">
    <source>
        <dbReference type="EMBL" id="MVU77052.1"/>
    </source>
</evidence>
<dbReference type="AlphaFoldDB" id="A0A7K1URT0"/>
<dbReference type="PANTHER" id="PTHR34613">
    <property type="entry name" value="SLL0800 PROTEIN"/>
    <property type="match status" value="1"/>
</dbReference>
<organism evidence="1 2">
    <name type="scientific">Nocardia terrae</name>
    <dbReference type="NCBI Taxonomy" id="2675851"/>
    <lineage>
        <taxon>Bacteria</taxon>
        <taxon>Bacillati</taxon>
        <taxon>Actinomycetota</taxon>
        <taxon>Actinomycetes</taxon>
        <taxon>Mycobacteriales</taxon>
        <taxon>Nocardiaceae</taxon>
        <taxon>Nocardia</taxon>
    </lineage>
</organism>
<comment type="caution">
    <text evidence="1">The sequence shown here is derived from an EMBL/GenBank/DDBJ whole genome shotgun (WGS) entry which is preliminary data.</text>
</comment>
<dbReference type="EMBL" id="WRPP01000001">
    <property type="protein sequence ID" value="MVU77052.1"/>
    <property type="molecule type" value="Genomic_DNA"/>
</dbReference>
<evidence type="ECO:0000313" key="2">
    <source>
        <dbReference type="Proteomes" id="UP000466794"/>
    </source>
</evidence>
<name>A0A7K1URT0_9NOCA</name>
<gene>
    <name evidence="1" type="ORF">GPX89_07295</name>
</gene>
<dbReference type="RefSeq" id="WP_157355856.1">
    <property type="nucleotide sequence ID" value="NZ_WRPP01000001.1"/>
</dbReference>
<proteinExistence type="predicted"/>
<accession>A0A7K1URT0</accession>